<dbReference type="NCBIfam" id="TIGR03889">
    <property type="entry name" value="nitrile_acc"/>
    <property type="match status" value="1"/>
</dbReference>
<feature type="compositionally biased region" description="Basic and acidic residues" evidence="1">
    <location>
        <begin position="148"/>
        <end position="157"/>
    </location>
</feature>
<dbReference type="InterPro" id="IPR023808">
    <property type="entry name" value="Nitrile_Hydratase_acc_put"/>
</dbReference>
<dbReference type="Proteomes" id="UP000326179">
    <property type="component" value="Chromosome"/>
</dbReference>
<evidence type="ECO:0000313" key="3">
    <source>
        <dbReference type="EMBL" id="QFZ73070.1"/>
    </source>
</evidence>
<dbReference type="Gene3D" id="1.10.472.20">
    <property type="entry name" value="Nitrile hydratase, beta subunit"/>
    <property type="match status" value="1"/>
</dbReference>
<sequence>MSAPLGVEGPGAPPRSSGELVFGEPWESRAFGMAVSLYEAGAFTWPRFRAALIARIAAWEDASTGEERYDYHLLWLEALEDVLVDLRAVSADEVTVRVAALARRPEGHDHRRDQDRPATSWETEGEPGAGAGPDRNGDRFAGRAGHHLPVDEAKDRA</sequence>
<reference evidence="3 4" key="1">
    <citation type="submission" date="2019-10" db="EMBL/GenBank/DDBJ databases">
        <title>A novel species.</title>
        <authorList>
            <person name="Gao J."/>
        </authorList>
    </citation>
    <scope>NUCLEOTIDE SEQUENCE [LARGE SCALE GENOMIC DNA]</scope>
    <source>
        <strain evidence="3 4">QMT-28</strain>
    </source>
</reference>
<evidence type="ECO:0000313" key="4">
    <source>
        <dbReference type="Proteomes" id="UP000326179"/>
    </source>
</evidence>
<protein>
    <submittedName>
        <fullName evidence="3">Nitrile hydratase accessory protein</fullName>
    </submittedName>
</protein>
<dbReference type="SUPFAM" id="SSF50090">
    <property type="entry name" value="Electron transport accessory proteins"/>
    <property type="match status" value="1"/>
</dbReference>
<proteinExistence type="predicted"/>
<dbReference type="EMBL" id="CP045643">
    <property type="protein sequence ID" value="QFZ73070.1"/>
    <property type="molecule type" value="Genomic_DNA"/>
</dbReference>
<evidence type="ECO:0000259" key="2">
    <source>
        <dbReference type="Pfam" id="PF21006"/>
    </source>
</evidence>
<dbReference type="Pfam" id="PF21006">
    <property type="entry name" value="NHase_beta_N"/>
    <property type="match status" value="1"/>
</dbReference>
<dbReference type="RefSeq" id="WP_153287436.1">
    <property type="nucleotide sequence ID" value="NZ_CP045643.1"/>
</dbReference>
<feature type="domain" description="Nitrile hydratase beta subunit-like N-terminal" evidence="2">
    <location>
        <begin position="8"/>
        <end position="107"/>
    </location>
</feature>
<dbReference type="InterPro" id="IPR042262">
    <property type="entry name" value="CN_hydtase_beta_C"/>
</dbReference>
<accession>A0A5Q0L7P6</accession>
<dbReference type="AlphaFoldDB" id="A0A5Q0L7P6"/>
<feature type="compositionally biased region" description="Basic and acidic residues" evidence="1">
    <location>
        <begin position="103"/>
        <end position="116"/>
    </location>
</feature>
<dbReference type="InterPro" id="IPR049054">
    <property type="entry name" value="CN_hydtase_beta-like_N"/>
</dbReference>
<organism evidence="3 4">
    <name type="scientific">Streptomyces fagopyri</name>
    <dbReference type="NCBI Taxonomy" id="2662397"/>
    <lineage>
        <taxon>Bacteria</taxon>
        <taxon>Bacillati</taxon>
        <taxon>Actinomycetota</taxon>
        <taxon>Actinomycetes</taxon>
        <taxon>Kitasatosporales</taxon>
        <taxon>Streptomycetaceae</taxon>
        <taxon>Streptomyces</taxon>
    </lineage>
</organism>
<feature type="region of interest" description="Disordered" evidence="1">
    <location>
        <begin position="100"/>
        <end position="157"/>
    </location>
</feature>
<gene>
    <name evidence="3" type="ORF">GFH48_07170</name>
</gene>
<name>A0A5Q0L7P6_9ACTN</name>
<keyword evidence="4" id="KW-1185">Reference proteome</keyword>
<dbReference type="InterPro" id="IPR008990">
    <property type="entry name" value="Elect_transpt_acc-like_dom_sf"/>
</dbReference>
<evidence type="ECO:0000256" key="1">
    <source>
        <dbReference type="SAM" id="MobiDB-lite"/>
    </source>
</evidence>
<dbReference type="KEGG" id="sfy:GFH48_07170"/>